<evidence type="ECO:0000313" key="2">
    <source>
        <dbReference type="EMBL" id="ALH79905.1"/>
    </source>
</evidence>
<evidence type="ECO:0000313" key="3">
    <source>
        <dbReference type="Proteomes" id="UP000058074"/>
    </source>
</evidence>
<reference evidence="2 3" key="1">
    <citation type="journal article" date="2015" name="Genome Announc.">
        <title>Complete Genome Sequence of Polypropylene Glycol- and Polyethylene Glycol-Degrading Sphingopyxis macrogoltabida Strain EY-1.</title>
        <authorList>
            <person name="Ohtsubo Y."/>
            <person name="Nagata Y."/>
            <person name="Numata M."/>
            <person name="Tsuchikane K."/>
            <person name="Hosoyama A."/>
            <person name="Yamazoe A."/>
            <person name="Tsuda M."/>
            <person name="Fujita N."/>
            <person name="Kawai F."/>
        </authorList>
    </citation>
    <scope>NUCLEOTIDE SEQUENCE [LARGE SCALE GENOMIC DNA]</scope>
    <source>
        <strain evidence="2 3">EY-1</strain>
    </source>
</reference>
<dbReference type="PATRIC" id="fig|33050.5.peg.1224"/>
<dbReference type="SUPFAM" id="SSF101386">
    <property type="entry name" value="all-alpha NTP pyrophosphatases"/>
    <property type="match status" value="1"/>
</dbReference>
<sequence>MELDRYQNLCSKTLRTDDIEVLTLGLLGEAGSVASSIKKIKRDNKTPDVVKKEIATELGDTLWYLSAVASYCDLKLSQIASDNLVKTLYLFSDDKRDFDEKSPHDQRLPEKGEFVFHQNPKDGRVRIEFEGRDLGDSLDDNAYIDDGYRFHDVFHLAYVAKLGWSPVFRKLMNAKRRYNPEIDRVEDGARSIFLEEGISVFVFNQNKISANGVSSFSDRGNIPFTIGQTIKTMTSGLEVNSRSISDWFDAISFGFRCYDKLVRNSGGIIRINRKRKTITYTMK</sequence>
<dbReference type="Pfam" id="PF18722">
    <property type="entry name" value="MazG_C"/>
    <property type="match status" value="1"/>
</dbReference>
<feature type="domain" description="MazG C-terminal" evidence="1">
    <location>
        <begin position="95"/>
        <end position="281"/>
    </location>
</feature>
<dbReference type="InterPro" id="IPR041407">
    <property type="entry name" value="MazG_C"/>
</dbReference>
<dbReference type="InterPro" id="IPR011379">
    <property type="entry name" value="MazG-related_GP37"/>
</dbReference>
<accession>A0A0N9UV57</accession>
<gene>
    <name evidence="2" type="ORF">AN936_05865</name>
</gene>
<dbReference type="RefSeq" id="WP_084758203.1">
    <property type="nucleotide sequence ID" value="NZ_CP012700.1"/>
</dbReference>
<dbReference type="Gene3D" id="1.10.287.1080">
    <property type="entry name" value="MazG-like"/>
    <property type="match status" value="1"/>
</dbReference>
<dbReference type="Proteomes" id="UP000058074">
    <property type="component" value="Chromosome"/>
</dbReference>
<organism evidence="2 3">
    <name type="scientific">Sphingopyxis macrogoltabida</name>
    <name type="common">Sphingomonas macrogoltabidus</name>
    <dbReference type="NCBI Taxonomy" id="33050"/>
    <lineage>
        <taxon>Bacteria</taxon>
        <taxon>Pseudomonadati</taxon>
        <taxon>Pseudomonadota</taxon>
        <taxon>Alphaproteobacteria</taxon>
        <taxon>Sphingomonadales</taxon>
        <taxon>Sphingomonadaceae</taxon>
        <taxon>Sphingopyxis</taxon>
    </lineage>
</organism>
<dbReference type="OrthoDB" id="5953925at2"/>
<dbReference type="EMBL" id="CP012700">
    <property type="protein sequence ID" value="ALH79905.1"/>
    <property type="molecule type" value="Genomic_DNA"/>
</dbReference>
<dbReference type="AlphaFoldDB" id="A0A0N9UV57"/>
<protein>
    <recommendedName>
        <fullName evidence="1">MazG C-terminal domain-containing protein</fullName>
    </recommendedName>
</protein>
<dbReference type="CDD" id="cd11541">
    <property type="entry name" value="NTP-PPase_u4"/>
    <property type="match status" value="1"/>
</dbReference>
<name>A0A0N9UV57_SPHMC</name>
<dbReference type="KEGG" id="smag:AN936_05865"/>
<proteinExistence type="predicted"/>
<evidence type="ECO:0000259" key="1">
    <source>
        <dbReference type="Pfam" id="PF18722"/>
    </source>
</evidence>